<protein>
    <submittedName>
        <fullName evidence="2">Uncharacterized protein</fullName>
    </submittedName>
</protein>
<evidence type="ECO:0000313" key="2">
    <source>
        <dbReference type="EMBL" id="EMD33089.1"/>
    </source>
</evidence>
<dbReference type="Proteomes" id="UP000016930">
    <property type="component" value="Unassembled WGS sequence"/>
</dbReference>
<gene>
    <name evidence="2" type="ORF">CERSUDRAFT_87418</name>
</gene>
<dbReference type="EMBL" id="KB445807">
    <property type="protein sequence ID" value="EMD33089.1"/>
    <property type="molecule type" value="Genomic_DNA"/>
</dbReference>
<feature type="region of interest" description="Disordered" evidence="1">
    <location>
        <begin position="19"/>
        <end position="56"/>
    </location>
</feature>
<proteinExistence type="predicted"/>
<sequence>MCVLRRARLGPGARCDLRAPVRGPSSPVGHPRCYAGRRLTPHINARPPEPGRHRAS</sequence>
<organism evidence="2 3">
    <name type="scientific">Ceriporiopsis subvermispora (strain B)</name>
    <name type="common">White-rot fungus</name>
    <name type="synonym">Gelatoporia subvermispora</name>
    <dbReference type="NCBI Taxonomy" id="914234"/>
    <lineage>
        <taxon>Eukaryota</taxon>
        <taxon>Fungi</taxon>
        <taxon>Dikarya</taxon>
        <taxon>Basidiomycota</taxon>
        <taxon>Agaricomycotina</taxon>
        <taxon>Agaricomycetes</taxon>
        <taxon>Polyporales</taxon>
        <taxon>Gelatoporiaceae</taxon>
        <taxon>Gelatoporia</taxon>
    </lineage>
</organism>
<dbReference type="HOGENOM" id="CLU_3014011_0_0_1"/>
<dbReference type="AlphaFoldDB" id="M2PBV0"/>
<evidence type="ECO:0000313" key="3">
    <source>
        <dbReference type="Proteomes" id="UP000016930"/>
    </source>
</evidence>
<evidence type="ECO:0000256" key="1">
    <source>
        <dbReference type="SAM" id="MobiDB-lite"/>
    </source>
</evidence>
<reference evidence="2 3" key="1">
    <citation type="journal article" date="2012" name="Proc. Natl. Acad. Sci. U.S.A.">
        <title>Comparative genomics of Ceriporiopsis subvermispora and Phanerochaete chrysosporium provide insight into selective ligninolysis.</title>
        <authorList>
            <person name="Fernandez-Fueyo E."/>
            <person name="Ruiz-Duenas F.J."/>
            <person name="Ferreira P."/>
            <person name="Floudas D."/>
            <person name="Hibbett D.S."/>
            <person name="Canessa P."/>
            <person name="Larrondo L.F."/>
            <person name="James T.Y."/>
            <person name="Seelenfreund D."/>
            <person name="Lobos S."/>
            <person name="Polanco R."/>
            <person name="Tello M."/>
            <person name="Honda Y."/>
            <person name="Watanabe T."/>
            <person name="Watanabe T."/>
            <person name="Ryu J.S."/>
            <person name="Kubicek C.P."/>
            <person name="Schmoll M."/>
            <person name="Gaskell J."/>
            <person name="Hammel K.E."/>
            <person name="St John F.J."/>
            <person name="Vanden Wymelenberg A."/>
            <person name="Sabat G."/>
            <person name="Splinter BonDurant S."/>
            <person name="Syed K."/>
            <person name="Yadav J.S."/>
            <person name="Doddapaneni H."/>
            <person name="Subramanian V."/>
            <person name="Lavin J.L."/>
            <person name="Oguiza J.A."/>
            <person name="Perez G."/>
            <person name="Pisabarro A.G."/>
            <person name="Ramirez L."/>
            <person name="Santoyo F."/>
            <person name="Master E."/>
            <person name="Coutinho P.M."/>
            <person name="Henrissat B."/>
            <person name="Lombard V."/>
            <person name="Magnuson J.K."/>
            <person name="Kuees U."/>
            <person name="Hori C."/>
            <person name="Igarashi K."/>
            <person name="Samejima M."/>
            <person name="Held B.W."/>
            <person name="Barry K.W."/>
            <person name="LaButti K.M."/>
            <person name="Lapidus A."/>
            <person name="Lindquist E.A."/>
            <person name="Lucas S.M."/>
            <person name="Riley R."/>
            <person name="Salamov A.A."/>
            <person name="Hoffmeister D."/>
            <person name="Schwenk D."/>
            <person name="Hadar Y."/>
            <person name="Yarden O."/>
            <person name="de Vries R.P."/>
            <person name="Wiebenga A."/>
            <person name="Stenlid J."/>
            <person name="Eastwood D."/>
            <person name="Grigoriev I.V."/>
            <person name="Berka R.M."/>
            <person name="Blanchette R.A."/>
            <person name="Kersten P."/>
            <person name="Martinez A.T."/>
            <person name="Vicuna R."/>
            <person name="Cullen D."/>
        </authorList>
    </citation>
    <scope>NUCLEOTIDE SEQUENCE [LARGE SCALE GENOMIC DNA]</scope>
    <source>
        <strain evidence="2 3">B</strain>
    </source>
</reference>
<keyword evidence="3" id="KW-1185">Reference proteome</keyword>
<accession>M2PBV0</accession>
<name>M2PBV0_CERS8</name>